<dbReference type="PANTHER" id="PTHR12547:SF121">
    <property type="entry name" value="ZINC FINGER CCCH DOMAIN-CONTAINING PROTEIN 39"/>
    <property type="match status" value="1"/>
</dbReference>
<feature type="domain" description="C3H1-type" evidence="6">
    <location>
        <begin position="14"/>
        <end position="41"/>
    </location>
</feature>
<dbReference type="Gramene" id="rna-gnl|WGS:NBSK|LSAT_8X58880_mrna">
    <property type="protein sequence ID" value="cds-PLY69555.1"/>
    <property type="gene ID" value="gene-LSAT_8X58880"/>
</dbReference>
<dbReference type="EMBL" id="NBSK02000008">
    <property type="protein sequence ID" value="KAJ0191762.1"/>
    <property type="molecule type" value="Genomic_DNA"/>
</dbReference>
<organism evidence="7 8">
    <name type="scientific">Lactuca sativa</name>
    <name type="common">Garden lettuce</name>
    <dbReference type="NCBI Taxonomy" id="4236"/>
    <lineage>
        <taxon>Eukaryota</taxon>
        <taxon>Viridiplantae</taxon>
        <taxon>Streptophyta</taxon>
        <taxon>Embryophyta</taxon>
        <taxon>Tracheophyta</taxon>
        <taxon>Spermatophyta</taxon>
        <taxon>Magnoliopsida</taxon>
        <taxon>eudicotyledons</taxon>
        <taxon>Gunneridae</taxon>
        <taxon>Pentapetalae</taxon>
        <taxon>asterids</taxon>
        <taxon>campanulids</taxon>
        <taxon>Asterales</taxon>
        <taxon>Asteraceae</taxon>
        <taxon>Cichorioideae</taxon>
        <taxon>Cichorieae</taxon>
        <taxon>Lactucinae</taxon>
        <taxon>Lactuca</taxon>
    </lineage>
</organism>
<feature type="domain" description="C3H1-type" evidence="6">
    <location>
        <begin position="144"/>
        <end position="172"/>
    </location>
</feature>
<accession>A0A9R1X0D1</accession>
<keyword evidence="3 5" id="KW-0863">Zinc-finger</keyword>
<dbReference type="Gene3D" id="4.10.1000.10">
    <property type="entry name" value="Zinc finger, CCCH-type"/>
    <property type="match status" value="2"/>
</dbReference>
<feature type="zinc finger region" description="C3H1-type" evidence="5">
    <location>
        <begin position="69"/>
        <end position="97"/>
    </location>
</feature>
<dbReference type="GO" id="GO:0008270">
    <property type="term" value="F:zinc ion binding"/>
    <property type="evidence" value="ECO:0007669"/>
    <property type="project" value="UniProtKB-KW"/>
</dbReference>
<reference evidence="7 8" key="1">
    <citation type="journal article" date="2017" name="Nat. Commun.">
        <title>Genome assembly with in vitro proximity ligation data and whole-genome triplication in lettuce.</title>
        <authorList>
            <person name="Reyes-Chin-Wo S."/>
            <person name="Wang Z."/>
            <person name="Yang X."/>
            <person name="Kozik A."/>
            <person name="Arikit S."/>
            <person name="Song C."/>
            <person name="Xia L."/>
            <person name="Froenicke L."/>
            <person name="Lavelle D.O."/>
            <person name="Truco M.J."/>
            <person name="Xia R."/>
            <person name="Zhu S."/>
            <person name="Xu C."/>
            <person name="Xu H."/>
            <person name="Xu X."/>
            <person name="Cox K."/>
            <person name="Korf I."/>
            <person name="Meyers B.C."/>
            <person name="Michelmore R.W."/>
        </authorList>
    </citation>
    <scope>NUCLEOTIDE SEQUENCE [LARGE SCALE GENOMIC DNA]</scope>
    <source>
        <strain evidence="8">cv. Salinas</strain>
        <tissue evidence="7">Seedlings</tissue>
    </source>
</reference>
<gene>
    <name evidence="7" type="ORF">LSAT_V11C800412890</name>
</gene>
<protein>
    <recommendedName>
        <fullName evidence="6">C3H1-type domain-containing protein</fullName>
    </recommendedName>
</protein>
<dbReference type="InterPro" id="IPR000571">
    <property type="entry name" value="Znf_CCCH"/>
</dbReference>
<dbReference type="AlphaFoldDB" id="A0A9R1X0D1"/>
<dbReference type="Proteomes" id="UP000235145">
    <property type="component" value="Unassembled WGS sequence"/>
</dbReference>
<name>A0A9R1X0D1_LACSA</name>
<feature type="zinc finger region" description="C3H1-type" evidence="5">
    <location>
        <begin position="14"/>
        <end position="41"/>
    </location>
</feature>
<dbReference type="GO" id="GO:0003729">
    <property type="term" value="F:mRNA binding"/>
    <property type="evidence" value="ECO:0007669"/>
    <property type="project" value="InterPro"/>
</dbReference>
<dbReference type="InterPro" id="IPR045877">
    <property type="entry name" value="ZFP36-like"/>
</dbReference>
<proteinExistence type="predicted"/>
<sequence>MSQHPVNQTTTNIFYKTRICHKFLEGNCGNCDNCTFAHGPIDLHEPPPNWLELVKDKRGQDLNDDQRIIYQMKICHKFAITGECSYGEKCNFLHESPTKFKAQITKRTSGDSMIRFQTMVECSQPNGSHIIKVSTTSSDPNVKFLKNRICSKWEITRTCALGDKCHFAHGIKELNTPVAPMEVHGSTATNSLRLPVTELPPSNFATAIPLKQGEGRGFAKLRLSNKKIKGIYGDWIDDDEEDKQDN</sequence>
<dbReference type="Gene3D" id="6.10.250.3220">
    <property type="match status" value="1"/>
</dbReference>
<keyword evidence="4 5" id="KW-0862">Zinc</keyword>
<evidence type="ECO:0000313" key="8">
    <source>
        <dbReference type="Proteomes" id="UP000235145"/>
    </source>
</evidence>
<dbReference type="Pfam" id="PF00642">
    <property type="entry name" value="zf-CCCH"/>
    <property type="match status" value="3"/>
</dbReference>
<keyword evidence="2" id="KW-0677">Repeat</keyword>
<dbReference type="SUPFAM" id="SSF90229">
    <property type="entry name" value="CCCH zinc finger"/>
    <property type="match status" value="3"/>
</dbReference>
<evidence type="ECO:0000256" key="1">
    <source>
        <dbReference type="ARBA" id="ARBA00022723"/>
    </source>
</evidence>
<evidence type="ECO:0000256" key="4">
    <source>
        <dbReference type="ARBA" id="ARBA00022833"/>
    </source>
</evidence>
<evidence type="ECO:0000256" key="5">
    <source>
        <dbReference type="PROSITE-ProRule" id="PRU00723"/>
    </source>
</evidence>
<dbReference type="PANTHER" id="PTHR12547">
    <property type="entry name" value="CCCH ZINC FINGER/TIS11-RELATED"/>
    <property type="match status" value="1"/>
</dbReference>
<evidence type="ECO:0000259" key="6">
    <source>
        <dbReference type="PROSITE" id="PS50103"/>
    </source>
</evidence>
<dbReference type="SMART" id="SM00356">
    <property type="entry name" value="ZnF_C3H1"/>
    <property type="match status" value="3"/>
</dbReference>
<evidence type="ECO:0000256" key="3">
    <source>
        <dbReference type="ARBA" id="ARBA00022771"/>
    </source>
</evidence>
<evidence type="ECO:0000256" key="2">
    <source>
        <dbReference type="ARBA" id="ARBA00022737"/>
    </source>
</evidence>
<keyword evidence="1 5" id="KW-0479">Metal-binding</keyword>
<dbReference type="PROSITE" id="PS50103">
    <property type="entry name" value="ZF_C3H1"/>
    <property type="match status" value="3"/>
</dbReference>
<keyword evidence="8" id="KW-1185">Reference proteome</keyword>
<evidence type="ECO:0000313" key="7">
    <source>
        <dbReference type="EMBL" id="KAJ0191762.1"/>
    </source>
</evidence>
<dbReference type="InterPro" id="IPR036855">
    <property type="entry name" value="Znf_CCCH_sf"/>
</dbReference>
<comment type="caution">
    <text evidence="7">The sequence shown here is derived from an EMBL/GenBank/DDBJ whole genome shotgun (WGS) entry which is preliminary data.</text>
</comment>
<dbReference type="OrthoDB" id="883026at2759"/>
<feature type="zinc finger region" description="C3H1-type" evidence="5">
    <location>
        <begin position="144"/>
        <end position="172"/>
    </location>
</feature>
<feature type="domain" description="C3H1-type" evidence="6">
    <location>
        <begin position="69"/>
        <end position="97"/>
    </location>
</feature>